<keyword evidence="3 7" id="KW-0812">Transmembrane</keyword>
<dbReference type="PANTHER" id="PTHR23320">
    <property type="entry name" value="MEMBRANE-SPANNING 4-DOMAINS SUBFAMILY A MS4A -RELATED"/>
    <property type="match status" value="1"/>
</dbReference>
<dbReference type="Pfam" id="PF04103">
    <property type="entry name" value="CD20"/>
    <property type="match status" value="1"/>
</dbReference>
<keyword evidence="9" id="KW-1185">Reference proteome</keyword>
<dbReference type="EMBL" id="CAKKLH010000201">
    <property type="protein sequence ID" value="CAH0105882.1"/>
    <property type="molecule type" value="Genomic_DNA"/>
</dbReference>
<evidence type="ECO:0000256" key="3">
    <source>
        <dbReference type="ARBA" id="ARBA00022692"/>
    </source>
</evidence>
<name>A0A8J2RTX0_9CRUS</name>
<proteinExistence type="inferred from homology"/>
<feature type="transmembrane region" description="Helical" evidence="7">
    <location>
        <begin position="102"/>
        <end position="121"/>
    </location>
</feature>
<evidence type="ECO:0000256" key="1">
    <source>
        <dbReference type="ARBA" id="ARBA00004141"/>
    </source>
</evidence>
<evidence type="ECO:0000256" key="7">
    <source>
        <dbReference type="SAM" id="Phobius"/>
    </source>
</evidence>
<reference evidence="8" key="1">
    <citation type="submission" date="2021-11" db="EMBL/GenBank/DDBJ databases">
        <authorList>
            <person name="Schell T."/>
        </authorList>
    </citation>
    <scope>NUCLEOTIDE SEQUENCE</scope>
    <source>
        <strain evidence="8">M5</strain>
    </source>
</reference>
<feature type="compositionally biased region" description="Polar residues" evidence="6">
    <location>
        <begin position="13"/>
        <end position="30"/>
    </location>
</feature>
<accession>A0A8J2RTX0</accession>
<dbReference type="OrthoDB" id="6357079at2759"/>
<comment type="subcellular location">
    <subcellularLocation>
        <location evidence="1">Membrane</location>
        <topology evidence="1">Multi-pass membrane protein</topology>
    </subcellularLocation>
</comment>
<dbReference type="AlphaFoldDB" id="A0A8J2RTX0"/>
<feature type="transmembrane region" description="Helical" evidence="7">
    <location>
        <begin position="133"/>
        <end position="153"/>
    </location>
</feature>
<keyword evidence="5 7" id="KW-0472">Membrane</keyword>
<dbReference type="InterPro" id="IPR007237">
    <property type="entry name" value="CD20-like"/>
</dbReference>
<keyword evidence="4 7" id="KW-1133">Transmembrane helix</keyword>
<comment type="caution">
    <text evidence="8">The sequence shown here is derived from an EMBL/GenBank/DDBJ whole genome shotgun (WGS) entry which is preliminary data.</text>
</comment>
<evidence type="ECO:0000256" key="2">
    <source>
        <dbReference type="ARBA" id="ARBA00009565"/>
    </source>
</evidence>
<feature type="region of interest" description="Disordered" evidence="6">
    <location>
        <begin position="1"/>
        <end position="59"/>
    </location>
</feature>
<feature type="compositionally biased region" description="Basic residues" evidence="6">
    <location>
        <begin position="40"/>
        <end position="58"/>
    </location>
</feature>
<dbReference type="GO" id="GO:0016020">
    <property type="term" value="C:membrane"/>
    <property type="evidence" value="ECO:0007669"/>
    <property type="project" value="UniProtKB-SubCell"/>
</dbReference>
<dbReference type="PANTHER" id="PTHR23320:SF165">
    <property type="entry name" value="MARVEL DOMAIN-CONTAINING PROTEIN"/>
    <property type="match status" value="1"/>
</dbReference>
<evidence type="ECO:0000256" key="5">
    <source>
        <dbReference type="ARBA" id="ARBA00023136"/>
    </source>
</evidence>
<organism evidence="8 9">
    <name type="scientific">Daphnia galeata</name>
    <dbReference type="NCBI Taxonomy" id="27404"/>
    <lineage>
        <taxon>Eukaryota</taxon>
        <taxon>Metazoa</taxon>
        <taxon>Ecdysozoa</taxon>
        <taxon>Arthropoda</taxon>
        <taxon>Crustacea</taxon>
        <taxon>Branchiopoda</taxon>
        <taxon>Diplostraca</taxon>
        <taxon>Cladocera</taxon>
        <taxon>Anomopoda</taxon>
        <taxon>Daphniidae</taxon>
        <taxon>Daphnia</taxon>
    </lineage>
</organism>
<evidence type="ECO:0000313" key="8">
    <source>
        <dbReference type="EMBL" id="CAH0105882.1"/>
    </source>
</evidence>
<feature type="transmembrane region" description="Helical" evidence="7">
    <location>
        <begin position="69"/>
        <end position="90"/>
    </location>
</feature>
<dbReference type="InterPro" id="IPR030417">
    <property type="entry name" value="MS4A"/>
</dbReference>
<sequence length="340" mass="37341">MDGPTEELAVNVGSANPSESNNLERSGTTTHDTDIPSPSRQRHRHRHRHHHHRRRHGVRSGDIRYEKTLLHFSAAHILLGIICVLLQMVQFTNHSILSEAQPGLWCGTFFVITGSVCLGLAKTKGLYSTVTMLCFCLVSLFMALTLASLSWLGSQAAVCCQDYWDYNCEDDNNNSLPSFNYTKSTTTTTLSGLQTTTQMVQLTSSMANTTDSCYGSIENGPSCENIKHGYCGYDIGLGRTLHLLLLFAGVIGATTSFVLSTLACSRPNREVTRSRPRLSSIFVVGGDHIPTGGRPITAWEFPPPTKDAELASTPGIEEKYPDEPPPPYIEQDNADLQSHL</sequence>
<evidence type="ECO:0000256" key="6">
    <source>
        <dbReference type="SAM" id="MobiDB-lite"/>
    </source>
</evidence>
<comment type="similarity">
    <text evidence="2">Belongs to the MS4A family.</text>
</comment>
<protein>
    <submittedName>
        <fullName evidence="8">Uncharacterized protein</fullName>
    </submittedName>
</protein>
<gene>
    <name evidence="8" type="ORF">DGAL_LOCUS8955</name>
</gene>
<dbReference type="Proteomes" id="UP000789390">
    <property type="component" value="Unassembled WGS sequence"/>
</dbReference>
<evidence type="ECO:0000256" key="4">
    <source>
        <dbReference type="ARBA" id="ARBA00022989"/>
    </source>
</evidence>
<feature type="region of interest" description="Disordered" evidence="6">
    <location>
        <begin position="294"/>
        <end position="340"/>
    </location>
</feature>
<evidence type="ECO:0000313" key="9">
    <source>
        <dbReference type="Proteomes" id="UP000789390"/>
    </source>
</evidence>
<feature type="transmembrane region" description="Helical" evidence="7">
    <location>
        <begin position="243"/>
        <end position="265"/>
    </location>
</feature>